<dbReference type="EMBL" id="JANEYF010005429">
    <property type="protein sequence ID" value="KAJ8928169.1"/>
    <property type="molecule type" value="Genomic_DNA"/>
</dbReference>
<evidence type="ECO:0000313" key="2">
    <source>
        <dbReference type="Proteomes" id="UP001162156"/>
    </source>
</evidence>
<organism evidence="1 2">
    <name type="scientific">Rhamnusium bicolor</name>
    <dbReference type="NCBI Taxonomy" id="1586634"/>
    <lineage>
        <taxon>Eukaryota</taxon>
        <taxon>Metazoa</taxon>
        <taxon>Ecdysozoa</taxon>
        <taxon>Arthropoda</taxon>
        <taxon>Hexapoda</taxon>
        <taxon>Insecta</taxon>
        <taxon>Pterygota</taxon>
        <taxon>Neoptera</taxon>
        <taxon>Endopterygota</taxon>
        <taxon>Coleoptera</taxon>
        <taxon>Polyphaga</taxon>
        <taxon>Cucujiformia</taxon>
        <taxon>Chrysomeloidea</taxon>
        <taxon>Cerambycidae</taxon>
        <taxon>Lepturinae</taxon>
        <taxon>Rhagiini</taxon>
        <taxon>Rhamnusium</taxon>
    </lineage>
</organism>
<name>A0AAV8WNU6_9CUCU</name>
<dbReference type="AlphaFoldDB" id="A0AAV8WNU6"/>
<keyword evidence="2" id="KW-1185">Reference proteome</keyword>
<evidence type="ECO:0000313" key="1">
    <source>
        <dbReference type="EMBL" id="KAJ8928169.1"/>
    </source>
</evidence>
<protein>
    <submittedName>
        <fullName evidence="1">Uncharacterized protein</fullName>
    </submittedName>
</protein>
<reference evidence="1" key="1">
    <citation type="journal article" date="2023" name="Insect Mol. Biol.">
        <title>Genome sequencing provides insights into the evolution of gene families encoding plant cell wall-degrading enzymes in longhorned beetles.</title>
        <authorList>
            <person name="Shin N.R."/>
            <person name="Okamura Y."/>
            <person name="Kirsch R."/>
            <person name="Pauchet Y."/>
        </authorList>
    </citation>
    <scope>NUCLEOTIDE SEQUENCE</scope>
    <source>
        <strain evidence="1">RBIC_L_NR</strain>
    </source>
</reference>
<proteinExistence type="predicted"/>
<sequence length="79" mass="8915">MNVIRENWNLKYSACFVMCPLTNKTVPSAVSIVARVKDPPANLLAVINNYNESIPVNKFGVCVKPLHFDYNRVSHDLPQ</sequence>
<comment type="caution">
    <text evidence="1">The sequence shown here is derived from an EMBL/GenBank/DDBJ whole genome shotgun (WGS) entry which is preliminary data.</text>
</comment>
<gene>
    <name evidence="1" type="ORF">NQ314_019291</name>
</gene>
<dbReference type="Proteomes" id="UP001162156">
    <property type="component" value="Unassembled WGS sequence"/>
</dbReference>
<accession>A0AAV8WNU6</accession>